<organism evidence="5 6">
    <name type="scientific">Rubritalea profundi</name>
    <dbReference type="NCBI Taxonomy" id="1658618"/>
    <lineage>
        <taxon>Bacteria</taxon>
        <taxon>Pseudomonadati</taxon>
        <taxon>Verrucomicrobiota</taxon>
        <taxon>Verrucomicrobiia</taxon>
        <taxon>Verrucomicrobiales</taxon>
        <taxon>Rubritaleaceae</taxon>
        <taxon>Rubritalea</taxon>
    </lineage>
</organism>
<dbReference type="InterPro" id="IPR029000">
    <property type="entry name" value="Cyclophilin-like_dom_sf"/>
</dbReference>
<keyword evidence="2" id="KW-0378">Hydrolase</keyword>
<name>A0A2S7U2P9_9BACT</name>
<keyword evidence="1" id="KW-0547">Nucleotide-binding</keyword>
<dbReference type="GO" id="GO:0016787">
    <property type="term" value="F:hydrolase activity"/>
    <property type="evidence" value="ECO:0007669"/>
    <property type="project" value="UniProtKB-KW"/>
</dbReference>
<evidence type="ECO:0000256" key="2">
    <source>
        <dbReference type="ARBA" id="ARBA00022801"/>
    </source>
</evidence>
<evidence type="ECO:0000259" key="4">
    <source>
        <dbReference type="SMART" id="SM00796"/>
    </source>
</evidence>
<dbReference type="SUPFAM" id="SSF50891">
    <property type="entry name" value="Cyclophilin-like"/>
    <property type="match status" value="1"/>
</dbReference>
<dbReference type="Pfam" id="PF02682">
    <property type="entry name" value="CT_C_D"/>
    <property type="match status" value="1"/>
</dbReference>
<gene>
    <name evidence="5" type="ORF">BSZ32_08025</name>
</gene>
<sequence>MAHPFSILPYGPDHWLLQLESSDDYAVLLTIHHQHSEVILESIMGYDSLLLRTRPNTSAEEVLAEIQSAKSSSESSKPEPTLHSIPVHYDGPDLAEVAALIGLSEEQVIQLHSDALYTVRFLGFSPGFAYLDGLAPQLHLPRRKVPRTKMATGAVAIGGSHAGIYTIPSPGGWNWLGHTDHPLFDPSCNGTTAFALQPGDHLKFIPTA</sequence>
<dbReference type="EMBL" id="MQWA01000001">
    <property type="protein sequence ID" value="PQJ28463.1"/>
    <property type="molecule type" value="Genomic_DNA"/>
</dbReference>
<evidence type="ECO:0000256" key="1">
    <source>
        <dbReference type="ARBA" id="ARBA00022741"/>
    </source>
</evidence>
<evidence type="ECO:0000313" key="6">
    <source>
        <dbReference type="Proteomes" id="UP000239907"/>
    </source>
</evidence>
<proteinExistence type="predicted"/>
<dbReference type="Gene3D" id="2.40.100.10">
    <property type="entry name" value="Cyclophilin-like"/>
    <property type="match status" value="1"/>
</dbReference>
<accession>A0A2S7U2P9</accession>
<feature type="domain" description="Carboxyltransferase" evidence="4">
    <location>
        <begin position="5"/>
        <end position="194"/>
    </location>
</feature>
<dbReference type="RefSeq" id="WP_105042965.1">
    <property type="nucleotide sequence ID" value="NZ_MQWA01000001.1"/>
</dbReference>
<dbReference type="InterPro" id="IPR010016">
    <property type="entry name" value="PxpB"/>
</dbReference>
<dbReference type="InterPro" id="IPR003833">
    <property type="entry name" value="CT_C_D"/>
</dbReference>
<comment type="caution">
    <text evidence="5">The sequence shown here is derived from an EMBL/GenBank/DDBJ whole genome shotgun (WGS) entry which is preliminary data.</text>
</comment>
<dbReference type="AlphaFoldDB" id="A0A2S7U2P9"/>
<keyword evidence="3" id="KW-0067">ATP-binding</keyword>
<dbReference type="PANTHER" id="PTHR34698">
    <property type="entry name" value="5-OXOPROLINASE SUBUNIT B"/>
    <property type="match status" value="1"/>
</dbReference>
<dbReference type="PANTHER" id="PTHR34698:SF2">
    <property type="entry name" value="5-OXOPROLINASE SUBUNIT B"/>
    <property type="match status" value="1"/>
</dbReference>
<evidence type="ECO:0000313" key="5">
    <source>
        <dbReference type="EMBL" id="PQJ28463.1"/>
    </source>
</evidence>
<reference evidence="5 6" key="1">
    <citation type="submission" date="2016-12" db="EMBL/GenBank/DDBJ databases">
        <title>Study of bacterial adaptation to deep sea.</title>
        <authorList>
            <person name="Song J."/>
            <person name="Yoshizawa S."/>
            <person name="Kogure K."/>
        </authorList>
    </citation>
    <scope>NUCLEOTIDE SEQUENCE [LARGE SCALE GENOMIC DNA]</scope>
    <source>
        <strain evidence="5 6">SAORIC-165</strain>
    </source>
</reference>
<dbReference type="OrthoDB" id="9778567at2"/>
<protein>
    <recommendedName>
        <fullName evidence="4">Carboxyltransferase domain-containing protein</fullName>
    </recommendedName>
</protein>
<dbReference type="SMART" id="SM00796">
    <property type="entry name" value="AHS1"/>
    <property type="match status" value="1"/>
</dbReference>
<keyword evidence="6" id="KW-1185">Reference proteome</keyword>
<dbReference type="Proteomes" id="UP000239907">
    <property type="component" value="Unassembled WGS sequence"/>
</dbReference>
<dbReference type="NCBIfam" id="TIGR00370">
    <property type="entry name" value="5-oxoprolinase subunit PxpB"/>
    <property type="match status" value="1"/>
</dbReference>
<dbReference type="GO" id="GO:0005524">
    <property type="term" value="F:ATP binding"/>
    <property type="evidence" value="ECO:0007669"/>
    <property type="project" value="UniProtKB-KW"/>
</dbReference>
<evidence type="ECO:0000256" key="3">
    <source>
        <dbReference type="ARBA" id="ARBA00022840"/>
    </source>
</evidence>